<dbReference type="Proteomes" id="UP001595823">
    <property type="component" value="Unassembled WGS sequence"/>
</dbReference>
<dbReference type="InterPro" id="IPR032710">
    <property type="entry name" value="NTF2-like_dom_sf"/>
</dbReference>
<evidence type="ECO:0000313" key="1">
    <source>
        <dbReference type="EMBL" id="MFC4335360.1"/>
    </source>
</evidence>
<dbReference type="RefSeq" id="WP_380620073.1">
    <property type="nucleotide sequence ID" value="NZ_JBHSDK010000013.1"/>
</dbReference>
<keyword evidence="2" id="KW-1185">Reference proteome</keyword>
<protein>
    <submittedName>
        <fullName evidence="1">Nuclear transport factor 2 family protein</fullName>
    </submittedName>
</protein>
<organism evidence="1 2">
    <name type="scientific">Salininema proteolyticum</name>
    <dbReference type="NCBI Taxonomy" id="1607685"/>
    <lineage>
        <taxon>Bacteria</taxon>
        <taxon>Bacillati</taxon>
        <taxon>Actinomycetota</taxon>
        <taxon>Actinomycetes</taxon>
        <taxon>Glycomycetales</taxon>
        <taxon>Glycomycetaceae</taxon>
        <taxon>Salininema</taxon>
    </lineage>
</organism>
<comment type="caution">
    <text evidence="1">The sequence shown here is derived from an EMBL/GenBank/DDBJ whole genome shotgun (WGS) entry which is preliminary data.</text>
</comment>
<sequence>MEPTEPAVKAFIDAVNSGDRAAVYETLTDQFTVSDDGSERDARTWVDRNLIASKARLAVEDERNGGSRLMISIDDETWGHMDTYWDFTVNDGKVERFETGQASALSD</sequence>
<gene>
    <name evidence="1" type="ORF">ACFPET_09135</name>
</gene>
<dbReference type="EMBL" id="JBHSDK010000013">
    <property type="protein sequence ID" value="MFC4335360.1"/>
    <property type="molecule type" value="Genomic_DNA"/>
</dbReference>
<dbReference type="Gene3D" id="3.10.450.50">
    <property type="match status" value="1"/>
</dbReference>
<dbReference type="SUPFAM" id="SSF54427">
    <property type="entry name" value="NTF2-like"/>
    <property type="match status" value="1"/>
</dbReference>
<proteinExistence type="predicted"/>
<reference evidence="2" key="1">
    <citation type="journal article" date="2019" name="Int. J. Syst. Evol. Microbiol.">
        <title>The Global Catalogue of Microorganisms (GCM) 10K type strain sequencing project: providing services to taxonomists for standard genome sequencing and annotation.</title>
        <authorList>
            <consortium name="The Broad Institute Genomics Platform"/>
            <consortium name="The Broad Institute Genome Sequencing Center for Infectious Disease"/>
            <person name="Wu L."/>
            <person name="Ma J."/>
        </authorList>
    </citation>
    <scope>NUCLEOTIDE SEQUENCE [LARGE SCALE GENOMIC DNA]</scope>
    <source>
        <strain evidence="2">IBRC-M 10908</strain>
    </source>
</reference>
<evidence type="ECO:0000313" key="2">
    <source>
        <dbReference type="Proteomes" id="UP001595823"/>
    </source>
</evidence>
<name>A0ABV8TY59_9ACTN</name>
<accession>A0ABV8TY59</accession>